<keyword evidence="9" id="KW-0479">Metal-binding</keyword>
<comment type="similarity">
    <text evidence="3">Belongs to the RBT5 family.</text>
</comment>
<dbReference type="OrthoDB" id="3767534at2759"/>
<evidence type="ECO:0000313" key="13">
    <source>
        <dbReference type="Proteomes" id="UP001140502"/>
    </source>
</evidence>
<dbReference type="EMBL" id="JAPEUR010000159">
    <property type="protein sequence ID" value="KAJ4317506.1"/>
    <property type="molecule type" value="Genomic_DNA"/>
</dbReference>
<accession>A0A9W8WA75</accession>
<evidence type="ECO:0000256" key="5">
    <source>
        <dbReference type="ARBA" id="ARBA00022622"/>
    </source>
</evidence>
<feature type="disulfide bond" evidence="9">
    <location>
        <begin position="43"/>
        <end position="50"/>
    </location>
</feature>
<keyword evidence="4" id="KW-0964">Secreted</keyword>
<keyword evidence="7 9" id="KW-1015">Disulfide bond</keyword>
<evidence type="ECO:0000259" key="11">
    <source>
        <dbReference type="PROSITE" id="PS52012"/>
    </source>
</evidence>
<evidence type="ECO:0000256" key="1">
    <source>
        <dbReference type="ARBA" id="ARBA00004589"/>
    </source>
</evidence>
<keyword evidence="5" id="KW-0472">Membrane</keyword>
<feature type="chain" id="PRO_5040814877" description="CFEM domain-containing protein" evidence="10">
    <location>
        <begin position="16"/>
        <end position="138"/>
    </location>
</feature>
<dbReference type="GO" id="GO:0098552">
    <property type="term" value="C:side of membrane"/>
    <property type="evidence" value="ECO:0007669"/>
    <property type="project" value="UniProtKB-KW"/>
</dbReference>
<comment type="subcellular location">
    <subcellularLocation>
        <location evidence="1">Membrane</location>
        <topology evidence="1">Lipid-anchor</topology>
        <topology evidence="1">GPI-anchor</topology>
    </subcellularLocation>
    <subcellularLocation>
        <location evidence="2">Secreted</location>
    </subcellularLocation>
</comment>
<dbReference type="GO" id="GO:0046872">
    <property type="term" value="F:metal ion binding"/>
    <property type="evidence" value="ECO:0007669"/>
    <property type="project" value="UniProtKB-UniRule"/>
</dbReference>
<feature type="domain" description="CFEM" evidence="11">
    <location>
        <begin position="1"/>
        <end position="114"/>
    </location>
</feature>
<keyword evidence="5" id="KW-0336">GPI-anchor</keyword>
<feature type="signal peptide" evidence="10">
    <location>
        <begin position="1"/>
        <end position="15"/>
    </location>
</feature>
<sequence>MRFLFFASLVTSALAVDSLTEIMNELPRCSIQCLTTALSERSCSATDVRCVCSNLQAIVQSASPCLVAAGCDLNELSNASSSIADICSGQTTGTPTPGALPSATPSTTSTVVTNGQPSAFRQGSMWAGALAAAAVALL</sequence>
<dbReference type="InterPro" id="IPR008427">
    <property type="entry name" value="Extracellular_membr_CFEM_dom"/>
</dbReference>
<keyword evidence="5" id="KW-0325">Glycoprotein</keyword>
<evidence type="ECO:0000313" key="12">
    <source>
        <dbReference type="EMBL" id="KAJ4317506.1"/>
    </source>
</evidence>
<comment type="caution">
    <text evidence="9">Lacks conserved residue(s) required for the propagation of feature annotation.</text>
</comment>
<evidence type="ECO:0000256" key="7">
    <source>
        <dbReference type="ARBA" id="ARBA00023157"/>
    </source>
</evidence>
<evidence type="ECO:0000256" key="10">
    <source>
        <dbReference type="SAM" id="SignalP"/>
    </source>
</evidence>
<keyword evidence="9" id="KW-0408">Iron</keyword>
<keyword evidence="9" id="KW-0349">Heme</keyword>
<reference evidence="12" key="1">
    <citation type="submission" date="2022-10" db="EMBL/GenBank/DDBJ databases">
        <title>Tapping the CABI collections for fungal endophytes: first genome assemblies for Collariella, Neodidymelliopsis, Ascochyta clinopodiicola, Didymella pomorum, Didymosphaeria variabile, Neocosmospora piperis and Neocucurbitaria cava.</title>
        <authorList>
            <person name="Hill R."/>
        </authorList>
    </citation>
    <scope>NUCLEOTIDE SEQUENCE</scope>
    <source>
        <strain evidence="12">IMI 366586</strain>
    </source>
</reference>
<dbReference type="GO" id="GO:0005576">
    <property type="term" value="C:extracellular region"/>
    <property type="evidence" value="ECO:0007669"/>
    <property type="project" value="UniProtKB-SubCell"/>
</dbReference>
<dbReference type="AlphaFoldDB" id="A0A9W8WA75"/>
<keyword evidence="13" id="KW-1185">Reference proteome</keyword>
<evidence type="ECO:0000256" key="4">
    <source>
        <dbReference type="ARBA" id="ARBA00022525"/>
    </source>
</evidence>
<dbReference type="PROSITE" id="PS52012">
    <property type="entry name" value="CFEM"/>
    <property type="match status" value="1"/>
</dbReference>
<keyword evidence="6 10" id="KW-0732">Signal</keyword>
<name>A0A9W8WA75_9HYPO</name>
<dbReference type="Pfam" id="PF05730">
    <property type="entry name" value="CFEM"/>
    <property type="match status" value="1"/>
</dbReference>
<keyword evidence="8" id="KW-0449">Lipoprotein</keyword>
<dbReference type="Proteomes" id="UP001140502">
    <property type="component" value="Unassembled WGS sequence"/>
</dbReference>
<gene>
    <name evidence="12" type="ORF">N0V84_007334</name>
</gene>
<evidence type="ECO:0000256" key="6">
    <source>
        <dbReference type="ARBA" id="ARBA00022729"/>
    </source>
</evidence>
<evidence type="ECO:0000256" key="2">
    <source>
        <dbReference type="ARBA" id="ARBA00004613"/>
    </source>
</evidence>
<evidence type="ECO:0000256" key="8">
    <source>
        <dbReference type="ARBA" id="ARBA00023288"/>
    </source>
</evidence>
<comment type="caution">
    <text evidence="12">The sequence shown here is derived from an EMBL/GenBank/DDBJ whole genome shotgun (WGS) entry which is preliminary data.</text>
</comment>
<proteinExistence type="inferred from homology"/>
<protein>
    <recommendedName>
        <fullName evidence="11">CFEM domain-containing protein</fullName>
    </recommendedName>
</protein>
<evidence type="ECO:0000256" key="3">
    <source>
        <dbReference type="ARBA" id="ARBA00010031"/>
    </source>
</evidence>
<organism evidence="12 13">
    <name type="scientific">Fusarium piperis</name>
    <dbReference type="NCBI Taxonomy" id="1435070"/>
    <lineage>
        <taxon>Eukaryota</taxon>
        <taxon>Fungi</taxon>
        <taxon>Dikarya</taxon>
        <taxon>Ascomycota</taxon>
        <taxon>Pezizomycotina</taxon>
        <taxon>Sordariomycetes</taxon>
        <taxon>Hypocreomycetidae</taxon>
        <taxon>Hypocreales</taxon>
        <taxon>Nectriaceae</taxon>
        <taxon>Fusarium</taxon>
        <taxon>Fusarium solani species complex</taxon>
    </lineage>
</organism>
<feature type="binding site" description="axial binding residue" evidence="9">
    <location>
        <position position="47"/>
    </location>
    <ligand>
        <name>heme</name>
        <dbReference type="ChEBI" id="CHEBI:30413"/>
    </ligand>
    <ligandPart>
        <name>Fe</name>
        <dbReference type="ChEBI" id="CHEBI:18248"/>
    </ligandPart>
</feature>
<evidence type="ECO:0000256" key="9">
    <source>
        <dbReference type="PROSITE-ProRule" id="PRU01356"/>
    </source>
</evidence>